<proteinExistence type="predicted"/>
<dbReference type="InterPro" id="IPR027961">
    <property type="entry name" value="DUF4442"/>
</dbReference>
<protein>
    <submittedName>
        <fullName evidence="1">DUF4442 domain-containing protein</fullName>
    </submittedName>
</protein>
<sequence length="170" mass="18315">MADHSSNPFREILQQHRDAGEDRRAEQITRAVGSTIPFMSTAGVNIDVYTPQRVVVTLPDRPPVHNHVGTPHAAALALLAEAATGLVVALNLSDGSVPLLRSMNVDFRRMARGTVHAEAALGEETQQRITRRPIGKVMVDVELLADGETAVTGALQWAWIPASRLPSSEG</sequence>
<dbReference type="OrthoDB" id="1494660at2"/>
<comment type="caution">
    <text evidence="1">The sequence shown here is derived from an EMBL/GenBank/DDBJ whole genome shotgun (WGS) entry which is preliminary data.</text>
</comment>
<dbReference type="Proteomes" id="UP000220102">
    <property type="component" value="Unassembled WGS sequence"/>
</dbReference>
<accession>A0A2A8CXQ8</accession>
<keyword evidence="2" id="KW-1185">Reference proteome</keyword>
<dbReference type="AlphaFoldDB" id="A0A2A8CXQ8"/>
<gene>
    <name evidence="1" type="ORF">CRI94_08750</name>
</gene>
<name>A0A2A8CXQ8_9BACT</name>
<dbReference type="SUPFAM" id="SSF54637">
    <property type="entry name" value="Thioesterase/thiol ester dehydrase-isomerase"/>
    <property type="match status" value="1"/>
</dbReference>
<dbReference type="InterPro" id="IPR029069">
    <property type="entry name" value="HotDog_dom_sf"/>
</dbReference>
<dbReference type="Pfam" id="PF14539">
    <property type="entry name" value="DUF4442"/>
    <property type="match status" value="1"/>
</dbReference>
<evidence type="ECO:0000313" key="2">
    <source>
        <dbReference type="Proteomes" id="UP000220102"/>
    </source>
</evidence>
<dbReference type="Gene3D" id="3.10.129.10">
    <property type="entry name" value="Hotdog Thioesterase"/>
    <property type="match status" value="1"/>
</dbReference>
<reference evidence="1 2" key="1">
    <citation type="submission" date="2017-10" db="EMBL/GenBank/DDBJ databases">
        <title>Draft genome of Longibacter Salinarum.</title>
        <authorList>
            <person name="Goh K.M."/>
            <person name="Shamsir M.S."/>
            <person name="Lim S.W."/>
        </authorList>
    </citation>
    <scope>NUCLEOTIDE SEQUENCE [LARGE SCALE GENOMIC DNA]</scope>
    <source>
        <strain evidence="1 2">KCTC 52045</strain>
    </source>
</reference>
<organism evidence="1 2">
    <name type="scientific">Longibacter salinarum</name>
    <dbReference type="NCBI Taxonomy" id="1850348"/>
    <lineage>
        <taxon>Bacteria</taxon>
        <taxon>Pseudomonadati</taxon>
        <taxon>Rhodothermota</taxon>
        <taxon>Rhodothermia</taxon>
        <taxon>Rhodothermales</taxon>
        <taxon>Salisaetaceae</taxon>
        <taxon>Longibacter</taxon>
    </lineage>
</organism>
<dbReference type="RefSeq" id="WP_098075323.1">
    <property type="nucleotide sequence ID" value="NZ_PDEQ01000004.1"/>
</dbReference>
<dbReference type="EMBL" id="PDEQ01000004">
    <property type="protein sequence ID" value="PEN13403.1"/>
    <property type="molecule type" value="Genomic_DNA"/>
</dbReference>
<evidence type="ECO:0000313" key="1">
    <source>
        <dbReference type="EMBL" id="PEN13403.1"/>
    </source>
</evidence>